<dbReference type="GO" id="GO:0043495">
    <property type="term" value="F:protein-membrane adaptor activity"/>
    <property type="evidence" value="ECO:0007669"/>
    <property type="project" value="TreeGrafter"/>
</dbReference>
<dbReference type="EMBL" id="JACMSC010000007">
    <property type="protein sequence ID" value="KAG6514522.1"/>
    <property type="molecule type" value="Genomic_DNA"/>
</dbReference>
<dbReference type="Proteomes" id="UP000734854">
    <property type="component" value="Unassembled WGS sequence"/>
</dbReference>
<evidence type="ECO:0000256" key="3">
    <source>
        <dbReference type="ARBA" id="ARBA00009714"/>
    </source>
</evidence>
<dbReference type="PANTHER" id="PTHR13190">
    <property type="entry name" value="AUTOPHAGY-RELATED 2, ISOFORM A"/>
    <property type="match status" value="1"/>
</dbReference>
<evidence type="ECO:0000256" key="6">
    <source>
        <dbReference type="ARBA" id="ARBA00022824"/>
    </source>
</evidence>
<keyword evidence="6" id="KW-0256">Endoplasmic reticulum</keyword>
<evidence type="ECO:0000313" key="13">
    <source>
        <dbReference type="Proteomes" id="UP000734854"/>
    </source>
</evidence>
<keyword evidence="5" id="KW-0813">Transport</keyword>
<dbReference type="GO" id="GO:0061908">
    <property type="term" value="C:phagophore"/>
    <property type="evidence" value="ECO:0007669"/>
    <property type="project" value="TreeGrafter"/>
</dbReference>
<evidence type="ECO:0000313" key="12">
    <source>
        <dbReference type="EMBL" id="KAG6514522.1"/>
    </source>
</evidence>
<evidence type="ECO:0000256" key="10">
    <source>
        <dbReference type="ARBA" id="ARBA00024479"/>
    </source>
</evidence>
<dbReference type="GO" id="GO:0034045">
    <property type="term" value="C:phagophore assembly site membrane"/>
    <property type="evidence" value="ECO:0007669"/>
    <property type="project" value="UniProtKB-SubCell"/>
</dbReference>
<proteinExistence type="inferred from homology"/>
<dbReference type="GO" id="GO:0034727">
    <property type="term" value="P:piecemeal microautophagy of the nucleus"/>
    <property type="evidence" value="ECO:0007669"/>
    <property type="project" value="TreeGrafter"/>
</dbReference>
<evidence type="ECO:0000256" key="7">
    <source>
        <dbReference type="ARBA" id="ARBA00023006"/>
    </source>
</evidence>
<dbReference type="GO" id="GO:0000045">
    <property type="term" value="P:autophagosome assembly"/>
    <property type="evidence" value="ECO:0007669"/>
    <property type="project" value="TreeGrafter"/>
</dbReference>
<name>A0A8J5GT51_ZINOF</name>
<evidence type="ECO:0000256" key="9">
    <source>
        <dbReference type="ARBA" id="ARBA00023136"/>
    </source>
</evidence>
<comment type="similarity">
    <text evidence="3">Belongs to the ATG2 family.</text>
</comment>
<gene>
    <name evidence="12" type="ORF">ZIOFF_024885</name>
</gene>
<evidence type="ECO:0000256" key="8">
    <source>
        <dbReference type="ARBA" id="ARBA00023055"/>
    </source>
</evidence>
<dbReference type="Pfam" id="PF13329">
    <property type="entry name" value="ATG2_CAD"/>
    <property type="match status" value="3"/>
</dbReference>
<evidence type="ECO:0000256" key="1">
    <source>
        <dbReference type="ARBA" id="ARBA00004406"/>
    </source>
</evidence>
<comment type="subcellular location">
    <subcellularLocation>
        <location evidence="1">Endoplasmic reticulum membrane</location>
        <topology evidence="1">Peripheral membrane protein</topology>
    </subcellularLocation>
    <subcellularLocation>
        <location evidence="2">Preautophagosomal structure membrane</location>
        <topology evidence="2">Peripheral membrane protein</topology>
    </subcellularLocation>
</comment>
<sequence>MFSRWDFSRSSVIKRVCKFLLKKKLGEVILGDIDLDQLDVQLGTGTIQLSDLALNVDFLNQKIAGAPIVVKEGSIKSLSIKVPWKLRNCEIEIDEIELVLGPFNGSCATQANADSSLPHDCQHHMNDNPDRIECEIAQDYHGSIPLDIHEGVKTIAKVVKWFLTSFHVRLNGVIVAFDPRSHLDERRDKSCRLLVLRIKETEFGTHLSEDSMSKLTNFMKFQKANVEFLEMDDIDEGLEVDNVTGRGLNGRLLNHGTTSILTGADGGFSVTLNLSIPWKNGCLDVSKVDAEVSIDPIELRIQPSSINWVIAIWNSLENTKASECAHYHKASNSFNSTYRSHTAMTNTIYLDVDADTLTRGSELSSVFSAITPETIPDALLMRTNFIHDWVPQHLYQEDPSSMVPDLSASIDQFFECFDEISSQGYSSTGSIWNWTRSVFNAISVASNLASGMGDVAKEQHVETSLRAAIAGISVIVFLGDDQHYLCGSNNLFEPLLDEINSRSINCPSSANISVSRSNKVTPVDNKMHHIEAKCHNLVLEFETYSGNTTFSASVERVKVDAYYDAQRYSTGFLSSGDQNTSNEQLFLNHHIKEKIQDSLPPFPFCISDCDSDLAGKDSTLGGISQFRLFESFGNCSCKLNVNPKGSNGLMALTSFVVNFPPFILWFHYNLVDMLLYLFKHVNHSKINNQTKDVQSDMLCERTTISSSEVAKTDTTSITSAPPRTFLQGNLIFPQSRIIICFPPDYYGDSRSSSLLDKLIVLEHSTPLNPKEASDSFSFPNVNSARDQPSMSSSSIHLSTQNLDVYLVESAKENGLDGGVCTPEKQFFSSVKIISVSGIKKDSCSGITMLWQQGSLTGSWMVDRVWSLAVSRDQNRNKIIGKGSEFSSITDADDLEETHCNIRQELILNSSFFLHIQLCCVWINLDNHDYKFLTCLLNNVIDGFSKATIGMDSNINTDIMKKNIAATTTASQASVLVKCDVIDACIRLNETLEVSHLIQKELQGLWDCFRLKIDKFELLSVSNIGESSGTNYLWINHREGDLWGSVFNEEKSPTVAHDKKYSQVIPDICLLTFRNSAMKRGNGEGANALTFGLAGTAITNMWNPLLQQSYTSIIVRCGTIIGPGGRLDWISSILSYFNSSDKERENLENDGTKYKVLFFLDLVDVALGYEPYATAHIVVGSKDPDIRHNCDSEPDIEKDTAVTACLLAASSLSLYNHTNRDSTVDYNIHLKDVGFLISESHVSTSDVDGYSIGYVQRAGYSKIAQVSILQAILRIRGLFWELEFSESHVSLESCRDTTSSLFRLIVQLQQLYAPDVEDSLMHLQSRWNRMRDVSTSSLLSTSVQEEPTCGLLDGILENAFESNPTSDVCSMALVSREQHKLEDILKSGASVDSAAADSSYSKGVGIFLDKPVMPQVIERYYPPDILPSAQLHSINHYPAEHDKCTLDISTHRDTEYRQGGWYVDDGFMIVEDHISTMQKQPEGNSLLDEEFGCENISTADHSPPKGRILLKDMEASWCMYAGLDWAKSKGIDGRDRSTFLELSLVGLCLQYDIYPEGEINVSKLSLTVQDFNLYDRSDDAPWKMVLGNYHSKDHPRESYAKAFKLNLETVRPNPVTPLEDCRLLLELLPLRLHLDQTQLIFLTNFFGNESFDDPSPSSPNILDGSDTSTSLSRRSGKQLVVEEALLPFFQAIRISQKCVVKPLIVCVDYIPRHFDPASLRRGNYAELLNLVPWKGIDLKLKQVCAIGVYGWNNIFETVIGEWLEDIANNQVRELLKGLPPMKSLFAVSSGTKKLVCLPLKSYKKDHKLLKGMQRGAMAFIKSISIEAVGLGVHLAAGVQEILLQTEYFLASSPSSVPLSEIKRKITSVRANQPENAQEGIQQAYESLSDGFGRTTSGLLGNPLKAYQRGAGAGSALAMAVRGAPAAAIAPFSASARAVHSTLLGLRNR</sequence>
<keyword evidence="7" id="KW-0072">Autophagy</keyword>
<accession>A0A8J5GT51</accession>
<keyword evidence="13" id="KW-1185">Reference proteome</keyword>
<comment type="catalytic activity">
    <reaction evidence="11">
        <text>a 1,2-diacyl-sn-glycero-3-phosphoethanolamine(in) = a 1,2-diacyl-sn-glycero-3-phosphoethanolamine(out)</text>
        <dbReference type="Rhea" id="RHEA:38895"/>
        <dbReference type="ChEBI" id="CHEBI:64612"/>
    </reaction>
</comment>
<dbReference type="InterPro" id="IPR026849">
    <property type="entry name" value="ATG2"/>
</dbReference>
<evidence type="ECO:0000256" key="5">
    <source>
        <dbReference type="ARBA" id="ARBA00022448"/>
    </source>
</evidence>
<keyword evidence="8" id="KW-0445">Lipid transport</keyword>
<comment type="catalytic activity">
    <reaction evidence="10">
        <text>a 1,2-diacyl-sn-glycero-3-phospho-L-serine(in) = a 1,2-diacyl-sn-glycero-3-phospho-L-serine(out)</text>
        <dbReference type="Rhea" id="RHEA:38663"/>
        <dbReference type="ChEBI" id="CHEBI:57262"/>
    </reaction>
</comment>
<dbReference type="GO" id="GO:0061709">
    <property type="term" value="P:reticulophagy"/>
    <property type="evidence" value="ECO:0007669"/>
    <property type="project" value="TreeGrafter"/>
</dbReference>
<dbReference type="GO" id="GO:0005789">
    <property type="term" value="C:endoplasmic reticulum membrane"/>
    <property type="evidence" value="ECO:0007669"/>
    <property type="project" value="UniProtKB-SubCell"/>
</dbReference>
<dbReference type="GO" id="GO:0000422">
    <property type="term" value="P:autophagy of mitochondrion"/>
    <property type="evidence" value="ECO:0007669"/>
    <property type="project" value="TreeGrafter"/>
</dbReference>
<dbReference type="GO" id="GO:0032266">
    <property type="term" value="F:phosphatidylinositol-3-phosphate binding"/>
    <property type="evidence" value="ECO:0007669"/>
    <property type="project" value="TreeGrafter"/>
</dbReference>
<organism evidence="12 13">
    <name type="scientific">Zingiber officinale</name>
    <name type="common">Ginger</name>
    <name type="synonym">Amomum zingiber</name>
    <dbReference type="NCBI Taxonomy" id="94328"/>
    <lineage>
        <taxon>Eukaryota</taxon>
        <taxon>Viridiplantae</taxon>
        <taxon>Streptophyta</taxon>
        <taxon>Embryophyta</taxon>
        <taxon>Tracheophyta</taxon>
        <taxon>Spermatophyta</taxon>
        <taxon>Magnoliopsida</taxon>
        <taxon>Liliopsida</taxon>
        <taxon>Zingiberales</taxon>
        <taxon>Zingiberaceae</taxon>
        <taxon>Zingiber</taxon>
    </lineage>
</organism>
<protein>
    <recommendedName>
        <fullName evidence="4">Autophagy-related protein 2</fullName>
    </recommendedName>
</protein>
<dbReference type="PANTHER" id="PTHR13190:SF1">
    <property type="entry name" value="AUTOPHAGY-RELATED 2, ISOFORM A"/>
    <property type="match status" value="1"/>
</dbReference>
<keyword evidence="9" id="KW-0472">Membrane</keyword>
<evidence type="ECO:0000256" key="11">
    <source>
        <dbReference type="ARBA" id="ARBA00024615"/>
    </source>
</evidence>
<comment type="caution">
    <text evidence="12">The sequence shown here is derived from an EMBL/GenBank/DDBJ whole genome shotgun (WGS) entry which is preliminary data.</text>
</comment>
<reference evidence="12 13" key="1">
    <citation type="submission" date="2020-08" db="EMBL/GenBank/DDBJ databases">
        <title>Plant Genome Project.</title>
        <authorList>
            <person name="Zhang R.-G."/>
        </authorList>
    </citation>
    <scope>NUCLEOTIDE SEQUENCE [LARGE SCALE GENOMIC DNA]</scope>
    <source>
        <tissue evidence="12">Rhizome</tissue>
    </source>
</reference>
<dbReference type="GO" id="GO:0061723">
    <property type="term" value="P:glycophagy"/>
    <property type="evidence" value="ECO:0007669"/>
    <property type="project" value="TreeGrafter"/>
</dbReference>
<evidence type="ECO:0000256" key="4">
    <source>
        <dbReference type="ARBA" id="ARBA00018070"/>
    </source>
</evidence>
<dbReference type="GO" id="GO:0006869">
    <property type="term" value="P:lipid transport"/>
    <property type="evidence" value="ECO:0007669"/>
    <property type="project" value="UniProtKB-KW"/>
</dbReference>
<evidence type="ECO:0000256" key="2">
    <source>
        <dbReference type="ARBA" id="ARBA00004623"/>
    </source>
</evidence>